<reference evidence="1 2" key="1">
    <citation type="submission" date="2021-06" db="EMBL/GenBank/DDBJ databases">
        <title>Caerostris extrusa draft genome.</title>
        <authorList>
            <person name="Kono N."/>
            <person name="Arakawa K."/>
        </authorList>
    </citation>
    <scope>NUCLEOTIDE SEQUENCE [LARGE SCALE GENOMIC DNA]</scope>
</reference>
<evidence type="ECO:0008006" key="3">
    <source>
        <dbReference type="Google" id="ProtNLM"/>
    </source>
</evidence>
<accession>A0AAV4SSJ9</accession>
<name>A0AAV4SSJ9_CAEEX</name>
<dbReference type="EMBL" id="BPLR01009916">
    <property type="protein sequence ID" value="GIY35465.1"/>
    <property type="molecule type" value="Genomic_DNA"/>
</dbReference>
<evidence type="ECO:0000313" key="1">
    <source>
        <dbReference type="EMBL" id="GIY35465.1"/>
    </source>
</evidence>
<comment type="caution">
    <text evidence="1">The sequence shown here is derived from an EMBL/GenBank/DDBJ whole genome shotgun (WGS) entry which is preliminary data.</text>
</comment>
<proteinExistence type="predicted"/>
<protein>
    <recommendedName>
        <fullName evidence="3">Secreted protein</fullName>
    </recommendedName>
</protein>
<sequence length="75" mass="8784">MFPPGFGFLTFCLFLFYERVERFRRVMREAFVCRWMSISEGVVRFIARTISIGKGRLAYLSVSKCDKKFRAATVS</sequence>
<evidence type="ECO:0000313" key="2">
    <source>
        <dbReference type="Proteomes" id="UP001054945"/>
    </source>
</evidence>
<gene>
    <name evidence="1" type="ORF">CEXT_782251</name>
</gene>
<organism evidence="1 2">
    <name type="scientific">Caerostris extrusa</name>
    <name type="common">Bark spider</name>
    <name type="synonym">Caerostris bankana</name>
    <dbReference type="NCBI Taxonomy" id="172846"/>
    <lineage>
        <taxon>Eukaryota</taxon>
        <taxon>Metazoa</taxon>
        <taxon>Ecdysozoa</taxon>
        <taxon>Arthropoda</taxon>
        <taxon>Chelicerata</taxon>
        <taxon>Arachnida</taxon>
        <taxon>Araneae</taxon>
        <taxon>Araneomorphae</taxon>
        <taxon>Entelegynae</taxon>
        <taxon>Araneoidea</taxon>
        <taxon>Araneidae</taxon>
        <taxon>Caerostris</taxon>
    </lineage>
</organism>
<dbReference type="AlphaFoldDB" id="A0AAV4SSJ9"/>
<dbReference type="Proteomes" id="UP001054945">
    <property type="component" value="Unassembled WGS sequence"/>
</dbReference>
<keyword evidence="2" id="KW-1185">Reference proteome</keyword>